<name>A0A182JMN0_ANOAO</name>
<proteinExistence type="predicted"/>
<dbReference type="VEuPathDB" id="VectorBase:AATE020916"/>
<sequence>MSSQDQARECVEKHQGKHGKTIEGVYYTFDIQLLDGASDVKLLDLPYCVTNETIEREMAKYGKILSIKEQVHGEKSPLAGVLSAMVQQRASNRSKMLMLMVQQRQYDPLAASDYYQTPASQRETTDQLRANEGRATYRTPVSDDLGIRTLRINTMSKDRDH</sequence>
<organism evidence="1">
    <name type="scientific">Anopheles atroparvus</name>
    <name type="common">European mosquito</name>
    <dbReference type="NCBI Taxonomy" id="41427"/>
    <lineage>
        <taxon>Eukaryota</taxon>
        <taxon>Metazoa</taxon>
        <taxon>Ecdysozoa</taxon>
        <taxon>Arthropoda</taxon>
        <taxon>Hexapoda</taxon>
        <taxon>Insecta</taxon>
        <taxon>Pterygota</taxon>
        <taxon>Neoptera</taxon>
        <taxon>Endopterygota</taxon>
        <taxon>Diptera</taxon>
        <taxon>Nematocera</taxon>
        <taxon>Culicoidea</taxon>
        <taxon>Culicidae</taxon>
        <taxon>Anophelinae</taxon>
        <taxon>Anopheles</taxon>
    </lineage>
</organism>
<evidence type="ECO:0000313" key="1">
    <source>
        <dbReference type="EnsemblMetazoa" id="AATE020916-PA.1"/>
    </source>
</evidence>
<accession>A0A182JMN0</accession>
<dbReference type="EMBL" id="AXCP01007663">
    <property type="status" value="NOT_ANNOTATED_CDS"/>
    <property type="molecule type" value="Genomic_DNA"/>
</dbReference>
<protein>
    <submittedName>
        <fullName evidence="1">Uncharacterized protein</fullName>
    </submittedName>
</protein>
<dbReference type="AlphaFoldDB" id="A0A182JMN0"/>
<reference evidence="1" key="1">
    <citation type="submission" date="2022-08" db="UniProtKB">
        <authorList>
            <consortium name="EnsemblMetazoa"/>
        </authorList>
    </citation>
    <scope>IDENTIFICATION</scope>
    <source>
        <strain evidence="1">EBRO</strain>
    </source>
</reference>
<dbReference type="EnsemblMetazoa" id="AATE020916-RA">
    <property type="protein sequence ID" value="AATE020916-PA.1"/>
    <property type="gene ID" value="AATE020916"/>
</dbReference>